<reference evidence="2 3" key="1">
    <citation type="journal article" date="2020" name="IScience">
        <title>Genome Sequencing of the Endangered Kingdonia uniflora (Circaeasteraceae, Ranunculales) Reveals Potential Mechanisms of Evolutionary Specialization.</title>
        <authorList>
            <person name="Sun Y."/>
            <person name="Deng T."/>
            <person name="Zhang A."/>
            <person name="Moore M.J."/>
            <person name="Landis J.B."/>
            <person name="Lin N."/>
            <person name="Zhang H."/>
            <person name="Zhang X."/>
            <person name="Huang J."/>
            <person name="Zhang X."/>
            <person name="Sun H."/>
            <person name="Wang H."/>
        </authorList>
    </citation>
    <scope>NUCLEOTIDE SEQUENCE [LARGE SCALE GENOMIC DNA]</scope>
    <source>
        <strain evidence="2">TB1705</strain>
        <tissue evidence="2">Leaf</tissue>
    </source>
</reference>
<keyword evidence="3" id="KW-1185">Reference proteome</keyword>
<dbReference type="InterPro" id="IPR036047">
    <property type="entry name" value="F-box-like_dom_sf"/>
</dbReference>
<dbReference type="Pfam" id="PF00646">
    <property type="entry name" value="F-box"/>
    <property type="match status" value="1"/>
</dbReference>
<protein>
    <recommendedName>
        <fullName evidence="1">F-box domain-containing protein</fullName>
    </recommendedName>
</protein>
<dbReference type="PANTHER" id="PTHR32212:SF461">
    <property type="entry name" value="F-BOX DOMAIN-CONTAINING PROTEIN"/>
    <property type="match status" value="1"/>
</dbReference>
<evidence type="ECO:0000313" key="2">
    <source>
        <dbReference type="EMBL" id="KAF6163302.1"/>
    </source>
</evidence>
<feature type="domain" description="F-box" evidence="1">
    <location>
        <begin position="10"/>
        <end position="42"/>
    </location>
</feature>
<dbReference type="SUPFAM" id="SSF81383">
    <property type="entry name" value="F-box domain"/>
    <property type="match status" value="1"/>
</dbReference>
<comment type="caution">
    <text evidence="2">The sequence shown here is derived from an EMBL/GenBank/DDBJ whole genome shotgun (WGS) entry which is preliminary data.</text>
</comment>
<gene>
    <name evidence="2" type="ORF">GIB67_025166</name>
</gene>
<dbReference type="PANTHER" id="PTHR32212">
    <property type="entry name" value="CYCLIN-LIKE F-BOX"/>
    <property type="match status" value="1"/>
</dbReference>
<dbReference type="InterPro" id="IPR001810">
    <property type="entry name" value="F-box_dom"/>
</dbReference>
<accession>A0A7J7N8D9</accession>
<dbReference type="Proteomes" id="UP000541444">
    <property type="component" value="Unassembled WGS sequence"/>
</dbReference>
<dbReference type="Gene3D" id="1.20.1280.50">
    <property type="match status" value="1"/>
</dbReference>
<sequence length="51" mass="5833">MDDDRISDSPDPIIHKILSHLNMKYVVQTSILSNRWRHLCASATNSIRLIG</sequence>
<dbReference type="EMBL" id="JACGCM010000999">
    <property type="protein sequence ID" value="KAF6163302.1"/>
    <property type="molecule type" value="Genomic_DNA"/>
</dbReference>
<dbReference type="AlphaFoldDB" id="A0A7J7N8D9"/>
<proteinExistence type="predicted"/>
<organism evidence="2 3">
    <name type="scientific">Kingdonia uniflora</name>
    <dbReference type="NCBI Taxonomy" id="39325"/>
    <lineage>
        <taxon>Eukaryota</taxon>
        <taxon>Viridiplantae</taxon>
        <taxon>Streptophyta</taxon>
        <taxon>Embryophyta</taxon>
        <taxon>Tracheophyta</taxon>
        <taxon>Spermatophyta</taxon>
        <taxon>Magnoliopsida</taxon>
        <taxon>Ranunculales</taxon>
        <taxon>Circaeasteraceae</taxon>
        <taxon>Kingdonia</taxon>
    </lineage>
</organism>
<evidence type="ECO:0000259" key="1">
    <source>
        <dbReference type="Pfam" id="PF00646"/>
    </source>
</evidence>
<name>A0A7J7N8D9_9MAGN</name>
<evidence type="ECO:0000313" key="3">
    <source>
        <dbReference type="Proteomes" id="UP000541444"/>
    </source>
</evidence>